<accession>A0A1Y6CF98</accession>
<keyword evidence="2" id="KW-1185">Reference proteome</keyword>
<dbReference type="Pfam" id="PF14518">
    <property type="entry name" value="Haem_oxygenas_2"/>
    <property type="match status" value="1"/>
</dbReference>
<dbReference type="Gene3D" id="1.20.910.10">
    <property type="entry name" value="Heme oxygenase-like"/>
    <property type="match status" value="1"/>
</dbReference>
<name>A0A1Y6CF98_9PROT</name>
<dbReference type="SUPFAM" id="SSF48613">
    <property type="entry name" value="Heme oxygenase-like"/>
    <property type="match status" value="1"/>
</dbReference>
<dbReference type="STRING" id="560819.SAMN05428998_12322"/>
<dbReference type="AlphaFoldDB" id="A0A1Y6CF98"/>
<organism evidence="1 2">
    <name type="scientific">Tistlia consotensis USBA 355</name>
    <dbReference type="NCBI Taxonomy" id="560819"/>
    <lineage>
        <taxon>Bacteria</taxon>
        <taxon>Pseudomonadati</taxon>
        <taxon>Pseudomonadota</taxon>
        <taxon>Alphaproteobacteria</taxon>
        <taxon>Rhodospirillales</taxon>
        <taxon>Rhodovibrionaceae</taxon>
        <taxon>Tistlia</taxon>
    </lineage>
</organism>
<dbReference type="InterPro" id="IPR016084">
    <property type="entry name" value="Haem_Oase-like_multi-hlx"/>
</dbReference>
<dbReference type="Proteomes" id="UP000192917">
    <property type="component" value="Unassembled WGS sequence"/>
</dbReference>
<evidence type="ECO:0000313" key="2">
    <source>
        <dbReference type="Proteomes" id="UP000192917"/>
    </source>
</evidence>
<evidence type="ECO:0000313" key="1">
    <source>
        <dbReference type="EMBL" id="SMF60155.1"/>
    </source>
</evidence>
<protein>
    <submittedName>
        <fullName evidence="1">Pyrroloquinoline quinone (PQQ) biosynthesis protein C</fullName>
    </submittedName>
</protein>
<proteinExistence type="predicted"/>
<dbReference type="EMBL" id="FWZX01000023">
    <property type="protein sequence ID" value="SMF60155.1"/>
    <property type="molecule type" value="Genomic_DNA"/>
</dbReference>
<dbReference type="RefSeq" id="WP_085124960.1">
    <property type="nucleotide sequence ID" value="NZ_FWZX01000023.1"/>
</dbReference>
<gene>
    <name evidence="1" type="ORF">SAMN05428998_12322</name>
</gene>
<sequence length="228" mass="24591">MSLHDRLLADSAEARDGFLAIPIIGRAVTGEVPRALYLAFLSQAYHHVRHTCPLLSLAAARTEDEGYRAALYEYLEEERGHDEWILDDISAIGGAPAATLLAPARPPCRAMVGYAYHAIDRISPYALLGMVHVLEGMSTLLASQAAEALQRAFGGEDADGGPGFVYLTTHGALDVGHTAFFRKVVDSLDPIAAAEPIIDGARMFYWLYGNIFRDLEQLAAGGNHAARG</sequence>
<reference evidence="1 2" key="1">
    <citation type="submission" date="2017-04" db="EMBL/GenBank/DDBJ databases">
        <authorList>
            <person name="Afonso C.L."/>
            <person name="Miller P.J."/>
            <person name="Scott M.A."/>
            <person name="Spackman E."/>
            <person name="Goraichik I."/>
            <person name="Dimitrov K.M."/>
            <person name="Suarez D.L."/>
            <person name="Swayne D.E."/>
        </authorList>
    </citation>
    <scope>NUCLEOTIDE SEQUENCE [LARGE SCALE GENOMIC DNA]</scope>
    <source>
        <strain evidence="1 2">USBA 355</strain>
    </source>
</reference>